<evidence type="ECO:0000313" key="6">
    <source>
        <dbReference type="Proteomes" id="UP000758155"/>
    </source>
</evidence>
<feature type="domain" description="Alcohol dehydrogenase iron-type/glycerol dehydrogenase GldA" evidence="3">
    <location>
        <begin position="162"/>
        <end position="320"/>
    </location>
</feature>
<dbReference type="CDD" id="cd08192">
    <property type="entry name" value="MAR-like"/>
    <property type="match status" value="1"/>
</dbReference>
<dbReference type="EMBL" id="SWKV01000008">
    <property type="protein sequence ID" value="KAF3044714.1"/>
    <property type="molecule type" value="Genomic_DNA"/>
</dbReference>
<evidence type="ECO:0000313" key="5">
    <source>
        <dbReference type="EMBL" id="KAF3044714.1"/>
    </source>
</evidence>
<dbReference type="InterPro" id="IPR056798">
    <property type="entry name" value="ADH_Fe_C"/>
</dbReference>
<dbReference type="GO" id="GO:0004022">
    <property type="term" value="F:alcohol dehydrogenase (NAD+) activity"/>
    <property type="evidence" value="ECO:0007669"/>
    <property type="project" value="TreeGrafter"/>
</dbReference>
<evidence type="ECO:0000259" key="4">
    <source>
        <dbReference type="Pfam" id="PF25137"/>
    </source>
</evidence>
<feature type="region of interest" description="Disordered" evidence="2">
    <location>
        <begin position="15"/>
        <end position="42"/>
    </location>
</feature>
<keyword evidence="6" id="KW-1185">Reference proteome</keyword>
<sequence>MNTIRARQLLRVSAPRRNFTQTSRRNLDMEPPAPQPQEPKRPSKVGAFYKTFSAPLLKCFLGALFTYQLAYFGWMKLETIEEAHDKRTEINGLREELAGAINNKRREAEGVFDSVENKVIEGTEGAGAAGKVKKGVAHLDLPGPSVSSGLPYHVACVRHVKQIYNASRVFIIASESLSRNTDKLDLLVDALGTENIVGIQKGMTSHSLWSEILSVTEKARSKQSDCIITLGAGSITDAAKLVVLCLANDIKTPTQLGTYALGAPNPPTTINRPSTPLVCIPTTLSGGEYFALAGGTNDATNQKVGFLHSGMGPDLVILDPHLCLTTPSYHWLSTGVRAVDHCVEALCSLEATSESDERAEHGLRDLAPGLIACREDEEGADVAARKRCQDGVRWAMENVRAGVPMGGSHAIGHQLGPLGVPHGVTSCIMCPAVMKFNVKYGAGNPEIVRRQKAIQSILWSEEQVTEVLKDGGLEAETSDLGDALGVLIQFLKLPRTLGDFQISADKIPALAKNTLEDFWARTNPVSLTETTQVEEILNAVR</sequence>
<gene>
    <name evidence="5" type="ORF">E8E12_009628</name>
</gene>
<name>A0A9P4WXC5_9PLEO</name>
<dbReference type="InterPro" id="IPR039697">
    <property type="entry name" value="Alcohol_dehydrogenase_Fe"/>
</dbReference>
<dbReference type="Pfam" id="PF25137">
    <property type="entry name" value="ADH_Fe_C"/>
    <property type="match status" value="1"/>
</dbReference>
<dbReference type="SUPFAM" id="SSF56796">
    <property type="entry name" value="Dehydroquinate synthase-like"/>
    <property type="match status" value="1"/>
</dbReference>
<reference evidence="5" key="1">
    <citation type="submission" date="2019-04" db="EMBL/GenBank/DDBJ databases">
        <title>Sequencing of skin fungus with MAO and IRED activity.</title>
        <authorList>
            <person name="Marsaioli A.J."/>
            <person name="Bonatto J.M.C."/>
            <person name="Reis Junior O."/>
        </authorList>
    </citation>
    <scope>NUCLEOTIDE SEQUENCE</scope>
    <source>
        <strain evidence="5">28M1</strain>
    </source>
</reference>
<feature type="domain" description="Fe-containing alcohol dehydrogenase-like C-terminal" evidence="4">
    <location>
        <begin position="333"/>
        <end position="539"/>
    </location>
</feature>
<organism evidence="5 6">
    <name type="scientific">Didymella heteroderae</name>
    <dbReference type="NCBI Taxonomy" id="1769908"/>
    <lineage>
        <taxon>Eukaryota</taxon>
        <taxon>Fungi</taxon>
        <taxon>Dikarya</taxon>
        <taxon>Ascomycota</taxon>
        <taxon>Pezizomycotina</taxon>
        <taxon>Dothideomycetes</taxon>
        <taxon>Pleosporomycetidae</taxon>
        <taxon>Pleosporales</taxon>
        <taxon>Pleosporineae</taxon>
        <taxon>Didymellaceae</taxon>
        <taxon>Didymella</taxon>
    </lineage>
</organism>
<evidence type="ECO:0000256" key="2">
    <source>
        <dbReference type="SAM" id="MobiDB-lite"/>
    </source>
</evidence>
<dbReference type="AlphaFoldDB" id="A0A9P4WXC5"/>
<dbReference type="GO" id="GO:0005739">
    <property type="term" value="C:mitochondrion"/>
    <property type="evidence" value="ECO:0007669"/>
    <property type="project" value="TreeGrafter"/>
</dbReference>
<dbReference type="Proteomes" id="UP000758155">
    <property type="component" value="Unassembled WGS sequence"/>
</dbReference>
<evidence type="ECO:0000256" key="1">
    <source>
        <dbReference type="ARBA" id="ARBA00023002"/>
    </source>
</evidence>
<dbReference type="Gene3D" id="1.20.1090.10">
    <property type="entry name" value="Dehydroquinate synthase-like - alpha domain"/>
    <property type="match status" value="1"/>
</dbReference>
<dbReference type="Pfam" id="PF00465">
    <property type="entry name" value="Fe-ADH"/>
    <property type="match status" value="1"/>
</dbReference>
<accession>A0A9P4WXC5</accession>
<keyword evidence="1" id="KW-0560">Oxidoreductase</keyword>
<dbReference type="OrthoDB" id="339764at2759"/>
<evidence type="ECO:0000259" key="3">
    <source>
        <dbReference type="Pfam" id="PF00465"/>
    </source>
</evidence>
<dbReference type="GO" id="GO:0046872">
    <property type="term" value="F:metal ion binding"/>
    <property type="evidence" value="ECO:0007669"/>
    <property type="project" value="InterPro"/>
</dbReference>
<dbReference type="InterPro" id="IPR001670">
    <property type="entry name" value="ADH_Fe/GldA"/>
</dbReference>
<dbReference type="Gene3D" id="3.40.50.1970">
    <property type="match status" value="1"/>
</dbReference>
<dbReference type="PANTHER" id="PTHR11496">
    <property type="entry name" value="ALCOHOL DEHYDROGENASE"/>
    <property type="match status" value="1"/>
</dbReference>
<protein>
    <recommendedName>
        <fullName evidence="7">Alcohol dehydrogenase iron-type/glycerol dehydrogenase GldA domain-containing protein</fullName>
    </recommendedName>
</protein>
<proteinExistence type="predicted"/>
<dbReference type="PANTHER" id="PTHR11496:SF107">
    <property type="entry name" value="ALCOHOL DEHYDROGENASE, PUTATIVE (AFU_ORTHOLOGUE AFUA_1G06800)-RELATED"/>
    <property type="match status" value="1"/>
</dbReference>
<comment type="caution">
    <text evidence="5">The sequence shown here is derived from an EMBL/GenBank/DDBJ whole genome shotgun (WGS) entry which is preliminary data.</text>
</comment>
<evidence type="ECO:0008006" key="7">
    <source>
        <dbReference type="Google" id="ProtNLM"/>
    </source>
</evidence>